<feature type="coiled-coil region" evidence="1">
    <location>
        <begin position="407"/>
        <end position="441"/>
    </location>
</feature>
<evidence type="ECO:0000313" key="3">
    <source>
        <dbReference type="Proteomes" id="UP000217790"/>
    </source>
</evidence>
<name>A0A2H3CSC4_ARMGA</name>
<accession>A0A2H3CSC4</accession>
<dbReference type="Gene3D" id="3.30.40.10">
    <property type="entry name" value="Zinc/RING finger domain, C3HC4 (zinc finger)"/>
    <property type="match status" value="1"/>
</dbReference>
<dbReference type="InParanoid" id="A0A2H3CSC4"/>
<evidence type="ECO:0000313" key="2">
    <source>
        <dbReference type="EMBL" id="PBK79637.1"/>
    </source>
</evidence>
<feature type="coiled-coil region" evidence="1">
    <location>
        <begin position="89"/>
        <end position="123"/>
    </location>
</feature>
<dbReference type="AlphaFoldDB" id="A0A2H3CSC4"/>
<dbReference type="OrthoDB" id="2979199at2759"/>
<organism evidence="2 3">
    <name type="scientific">Armillaria gallica</name>
    <name type="common">Bulbous honey fungus</name>
    <name type="synonym">Armillaria bulbosa</name>
    <dbReference type="NCBI Taxonomy" id="47427"/>
    <lineage>
        <taxon>Eukaryota</taxon>
        <taxon>Fungi</taxon>
        <taxon>Dikarya</taxon>
        <taxon>Basidiomycota</taxon>
        <taxon>Agaricomycotina</taxon>
        <taxon>Agaricomycetes</taxon>
        <taxon>Agaricomycetidae</taxon>
        <taxon>Agaricales</taxon>
        <taxon>Marasmiineae</taxon>
        <taxon>Physalacriaceae</taxon>
        <taxon>Armillaria</taxon>
    </lineage>
</organism>
<dbReference type="Proteomes" id="UP000217790">
    <property type="component" value="Unassembled WGS sequence"/>
</dbReference>
<evidence type="ECO:0000256" key="1">
    <source>
        <dbReference type="SAM" id="Coils"/>
    </source>
</evidence>
<gene>
    <name evidence="2" type="ORF">ARMGADRAFT_1040642</name>
</gene>
<dbReference type="InterPro" id="IPR013083">
    <property type="entry name" value="Znf_RING/FYVE/PHD"/>
</dbReference>
<keyword evidence="3" id="KW-1185">Reference proteome</keyword>
<reference evidence="3" key="1">
    <citation type="journal article" date="2017" name="Nat. Ecol. Evol.">
        <title>Genome expansion and lineage-specific genetic innovations in the forest pathogenic fungi Armillaria.</title>
        <authorList>
            <person name="Sipos G."/>
            <person name="Prasanna A.N."/>
            <person name="Walter M.C."/>
            <person name="O'Connor E."/>
            <person name="Balint B."/>
            <person name="Krizsan K."/>
            <person name="Kiss B."/>
            <person name="Hess J."/>
            <person name="Varga T."/>
            <person name="Slot J."/>
            <person name="Riley R."/>
            <person name="Boka B."/>
            <person name="Rigling D."/>
            <person name="Barry K."/>
            <person name="Lee J."/>
            <person name="Mihaltcheva S."/>
            <person name="LaButti K."/>
            <person name="Lipzen A."/>
            <person name="Waldron R."/>
            <person name="Moloney N.M."/>
            <person name="Sperisen C."/>
            <person name="Kredics L."/>
            <person name="Vagvoelgyi C."/>
            <person name="Patrignani A."/>
            <person name="Fitzpatrick D."/>
            <person name="Nagy I."/>
            <person name="Doyle S."/>
            <person name="Anderson J.B."/>
            <person name="Grigoriev I.V."/>
            <person name="Gueldener U."/>
            <person name="Muensterkoetter M."/>
            <person name="Nagy L.G."/>
        </authorList>
    </citation>
    <scope>NUCLEOTIDE SEQUENCE [LARGE SCALE GENOMIC DNA]</scope>
    <source>
        <strain evidence="3">Ar21-2</strain>
    </source>
</reference>
<sequence>MSTTDHTTTMADSILVGPFTNTTANSTDGTTIPAHLQGPLNPYREWLNRMQRVLSEATHSNSTKSMSDRHQTALTNALIADLRANQHVNAEVRRELNDLQYKSQLLQAELSQAMTQIQAQKNTIEILSHDGNVQSIFTNAQGWAALVDAIKCPCCRENMWSAVMLTSCGCILCVTCVYEHFATQKHHQLDMQHREVVLSGHYEVDGLVVAHNGFRAMEVDHYEMVLAIARTCFEHSGPRGPADGIQLKCPKCDTHVDTPPKSVPLRGWVCTAMTTTNAADTGPLMAVEDLNGFSVLFETKSRSLGRITDTARDTCQRTAIESRDVVHAFDRKIVLPSDSFSETGRTGAVLPPHHEHFGWEYFGFFMASIEHIEAFVNYHQPKTATRITDRILEMDLRGLPGDFAVLMRELREFVEQQEEVLAAAQTELESATERNHTLVKELETSKKFTKHLLTHHHIVDMAKSEALACAARIQAQAEHLWAALQPVHSVEILQPGEIC</sequence>
<protein>
    <submittedName>
        <fullName evidence="2">Uncharacterized protein</fullName>
    </submittedName>
</protein>
<keyword evidence="1" id="KW-0175">Coiled coil</keyword>
<proteinExistence type="predicted"/>
<dbReference type="EMBL" id="KZ293766">
    <property type="protein sequence ID" value="PBK79637.1"/>
    <property type="molecule type" value="Genomic_DNA"/>
</dbReference>